<reference evidence="2 3" key="1">
    <citation type="submission" date="2014-05" db="EMBL/GenBank/DDBJ databases">
        <authorList>
            <person name="Bishop-Lilly K.A."/>
            <person name="Broomall S.M."/>
            <person name="Chain P.S."/>
            <person name="Chertkov O."/>
            <person name="Coyne S.R."/>
            <person name="Daligault H.E."/>
            <person name="Davenport K.W."/>
            <person name="Erkkila T."/>
            <person name="Frey K.G."/>
            <person name="Gibbons H.S."/>
            <person name="Gu W."/>
            <person name="Jaissle J."/>
            <person name="Johnson S.L."/>
            <person name="Koroleva G.I."/>
            <person name="Ladner J.T."/>
            <person name="Lo C.-C."/>
            <person name="Minogue T.D."/>
            <person name="Munk C."/>
            <person name="Palacios G.F."/>
            <person name="Redden C.L."/>
            <person name="Rosenzweig C.N."/>
            <person name="Scholz M.B."/>
            <person name="Teshima H."/>
            <person name="Xu Y."/>
        </authorList>
    </citation>
    <scope>NUCLEOTIDE SEQUENCE [LARGE SCALE GENOMIC DNA]</scope>
    <source>
        <strain evidence="2 3">DDS 22E-1</strain>
    </source>
</reference>
<evidence type="ECO:0000313" key="2">
    <source>
        <dbReference type="EMBL" id="AIO36777.1"/>
    </source>
</evidence>
<sequence length="66" mass="7551">MRMPEIAPRATSEERRHHTGGVRAFPWNEIQSRPDYRIAFGRDPLVGFMKLVMSTFDAKVDENGSS</sequence>
<dbReference type="KEGG" id="bcen:DM39_4580"/>
<gene>
    <name evidence="2" type="ORF">DM39_4580</name>
</gene>
<dbReference type="Proteomes" id="UP000029413">
    <property type="component" value="Chromosome 2"/>
</dbReference>
<evidence type="ECO:0000256" key="1">
    <source>
        <dbReference type="SAM" id="MobiDB-lite"/>
    </source>
</evidence>
<feature type="region of interest" description="Disordered" evidence="1">
    <location>
        <begin position="1"/>
        <end position="22"/>
    </location>
</feature>
<protein>
    <submittedName>
        <fullName evidence="2">Uncharacterized protein</fullName>
    </submittedName>
</protein>
<organism evidence="2 3">
    <name type="scientific">Burkholderia cenocepacia</name>
    <dbReference type="NCBI Taxonomy" id="95486"/>
    <lineage>
        <taxon>Bacteria</taxon>
        <taxon>Pseudomonadati</taxon>
        <taxon>Pseudomonadota</taxon>
        <taxon>Betaproteobacteria</taxon>
        <taxon>Burkholderiales</taxon>
        <taxon>Burkholderiaceae</taxon>
        <taxon>Burkholderia</taxon>
        <taxon>Burkholderia cepacia complex</taxon>
    </lineage>
</organism>
<accession>A0AAN0RZ89</accession>
<evidence type="ECO:0000313" key="3">
    <source>
        <dbReference type="Proteomes" id="UP000029413"/>
    </source>
</evidence>
<dbReference type="AlphaFoldDB" id="A0AAN0RZ89"/>
<proteinExistence type="predicted"/>
<dbReference type="EMBL" id="CP007784">
    <property type="protein sequence ID" value="AIO36777.1"/>
    <property type="molecule type" value="Genomic_DNA"/>
</dbReference>
<keyword evidence="3" id="KW-1185">Reference proteome</keyword>
<name>A0AAN0RZ89_9BURK</name>